<dbReference type="OrthoDB" id="10455791at2759"/>
<dbReference type="EMBL" id="AFYV02001335">
    <property type="protein sequence ID" value="KFG62271.1"/>
    <property type="molecule type" value="Genomic_DNA"/>
</dbReference>
<feature type="region of interest" description="Disordered" evidence="1">
    <location>
        <begin position="1"/>
        <end position="83"/>
    </location>
</feature>
<dbReference type="Proteomes" id="UP000028834">
    <property type="component" value="Unassembled WGS sequence"/>
</dbReference>
<feature type="region of interest" description="Disordered" evidence="1">
    <location>
        <begin position="110"/>
        <end position="132"/>
    </location>
</feature>
<dbReference type="AlphaFoldDB" id="A0A086M053"/>
<gene>
    <name evidence="2" type="ORF">TGRUB_214420</name>
</gene>
<accession>A0A086M053</accession>
<evidence type="ECO:0000313" key="3">
    <source>
        <dbReference type="Proteomes" id="UP000028834"/>
    </source>
</evidence>
<feature type="compositionally biased region" description="Polar residues" evidence="1">
    <location>
        <begin position="57"/>
        <end position="83"/>
    </location>
</feature>
<comment type="caution">
    <text evidence="2">The sequence shown here is derived from an EMBL/GenBank/DDBJ whole genome shotgun (WGS) entry which is preliminary data.</text>
</comment>
<dbReference type="VEuPathDB" id="ToxoDB:TGRUB_214420"/>
<evidence type="ECO:0000313" key="2">
    <source>
        <dbReference type="EMBL" id="KFG62271.1"/>
    </source>
</evidence>
<organism evidence="2 3">
    <name type="scientific">Toxoplasma gondii RUB</name>
    <dbReference type="NCBI Taxonomy" id="935652"/>
    <lineage>
        <taxon>Eukaryota</taxon>
        <taxon>Sar</taxon>
        <taxon>Alveolata</taxon>
        <taxon>Apicomplexa</taxon>
        <taxon>Conoidasida</taxon>
        <taxon>Coccidia</taxon>
        <taxon>Eucoccidiorida</taxon>
        <taxon>Eimeriorina</taxon>
        <taxon>Sarcocystidae</taxon>
        <taxon>Toxoplasma</taxon>
    </lineage>
</organism>
<sequence length="204" mass="22044">MLADFRGSENSPSIPRAGVFGSGARLRRLAEGGGDKESEEPSASAECVTSALAPFTASDTEGLTDQQQQTDELASSESVDQASANPWGDLEKALEAVGVQMTEVATPLALGSTTVETGQQQQSGEHGGAQMEDQLQPLPTRGIKMALENVQKRISQQHAQLLLALHEEGRHEIMWRKETLYVLLEEQVRLQQVIDEIDAANAQH</sequence>
<name>A0A086M053_TOXGO</name>
<evidence type="ECO:0000256" key="1">
    <source>
        <dbReference type="SAM" id="MobiDB-lite"/>
    </source>
</evidence>
<reference evidence="2 3" key="1">
    <citation type="submission" date="2014-05" db="EMBL/GenBank/DDBJ databases">
        <authorList>
            <person name="Sibley D."/>
            <person name="Venepally P."/>
            <person name="Karamycheva S."/>
            <person name="Hadjithomas M."/>
            <person name="Khan A."/>
            <person name="Brunk B."/>
            <person name="Roos D."/>
            <person name="Caler E."/>
            <person name="Lorenzi H."/>
        </authorList>
    </citation>
    <scope>NUCLEOTIDE SEQUENCE [LARGE SCALE GENOMIC DNA]</scope>
    <source>
        <strain evidence="2 3">RUB</strain>
    </source>
</reference>
<protein>
    <submittedName>
        <fullName evidence="2">Uncharacterized protein</fullName>
    </submittedName>
</protein>
<feature type="compositionally biased region" description="Polar residues" evidence="1">
    <location>
        <begin position="111"/>
        <end position="124"/>
    </location>
</feature>
<proteinExistence type="predicted"/>